<accession>A0A6J6EY51</accession>
<dbReference type="PANTHER" id="PTHR18964">
    <property type="entry name" value="ROK (REPRESSOR, ORF, KINASE) FAMILY"/>
    <property type="match status" value="1"/>
</dbReference>
<protein>
    <submittedName>
        <fullName evidence="1">Unannotated protein</fullName>
    </submittedName>
</protein>
<dbReference type="Gene3D" id="3.30.420.40">
    <property type="match status" value="2"/>
</dbReference>
<dbReference type="EMBL" id="CAEZTS010000071">
    <property type="protein sequence ID" value="CAB4579673.1"/>
    <property type="molecule type" value="Genomic_DNA"/>
</dbReference>
<gene>
    <name evidence="1" type="ORF">UFOPK1722_00931</name>
</gene>
<dbReference type="InterPro" id="IPR000600">
    <property type="entry name" value="ROK"/>
</dbReference>
<dbReference type="InterPro" id="IPR049874">
    <property type="entry name" value="ROK_cs"/>
</dbReference>
<organism evidence="1">
    <name type="scientific">freshwater metagenome</name>
    <dbReference type="NCBI Taxonomy" id="449393"/>
    <lineage>
        <taxon>unclassified sequences</taxon>
        <taxon>metagenomes</taxon>
        <taxon>ecological metagenomes</taxon>
    </lineage>
</organism>
<dbReference type="Pfam" id="PF00480">
    <property type="entry name" value="ROK"/>
    <property type="match status" value="1"/>
</dbReference>
<dbReference type="AlphaFoldDB" id="A0A6J6EY51"/>
<name>A0A6J6EY51_9ZZZZ</name>
<sequence length="286" mass="29395">MLDNAGVLAVDIGGTKLATAVVARDGTIVRRDRIPTPQRDPWSALVALMRRMQAATSEVELVACGVACGGPMSAGGESASPLHIPSWREFPLRRSIMEATGLATHVDNDAKALALSEGWLGAAVDHRDFMAVVVGTGVGAGLVSGGRLVDGASGNAGHIGHIVVGDEGRACRCGGRDCLESFISGAAVESETGRSPAYASAGLVERNGRLLGQAVASVAAMCDIRRVVVGGSVALGWGDPFFDAANREFEARSRIGFTRGLDIVPLGLGDRSALIGAAAVAWRVLV</sequence>
<proteinExistence type="predicted"/>
<dbReference type="PANTHER" id="PTHR18964:SF169">
    <property type="entry name" value="N-ACETYLMANNOSAMINE KINASE"/>
    <property type="match status" value="1"/>
</dbReference>
<dbReference type="CDD" id="cd23763">
    <property type="entry name" value="ASKHA_ATPase_ROK"/>
    <property type="match status" value="1"/>
</dbReference>
<dbReference type="SUPFAM" id="SSF53067">
    <property type="entry name" value="Actin-like ATPase domain"/>
    <property type="match status" value="1"/>
</dbReference>
<reference evidence="1" key="1">
    <citation type="submission" date="2020-05" db="EMBL/GenBank/DDBJ databases">
        <authorList>
            <person name="Chiriac C."/>
            <person name="Salcher M."/>
            <person name="Ghai R."/>
            <person name="Kavagutti S V."/>
        </authorList>
    </citation>
    <scope>NUCLEOTIDE SEQUENCE</scope>
</reference>
<dbReference type="PROSITE" id="PS01125">
    <property type="entry name" value="ROK"/>
    <property type="match status" value="1"/>
</dbReference>
<dbReference type="InterPro" id="IPR043129">
    <property type="entry name" value="ATPase_NBD"/>
</dbReference>
<evidence type="ECO:0000313" key="1">
    <source>
        <dbReference type="EMBL" id="CAB4579673.1"/>
    </source>
</evidence>